<evidence type="ECO:0000256" key="1">
    <source>
        <dbReference type="ARBA" id="ARBA00006432"/>
    </source>
</evidence>
<dbReference type="PANTHER" id="PTHR43201:SF5">
    <property type="entry name" value="MEDIUM-CHAIN ACYL-COA LIGASE ACSF2, MITOCHONDRIAL"/>
    <property type="match status" value="1"/>
</dbReference>
<dbReference type="PANTHER" id="PTHR43201">
    <property type="entry name" value="ACYL-COA SYNTHETASE"/>
    <property type="match status" value="1"/>
</dbReference>
<organism evidence="9 10">
    <name type="scientific">Plutella xylostella</name>
    <name type="common">Diamondback moth</name>
    <name type="synonym">Plutella maculipennis</name>
    <dbReference type="NCBI Taxonomy" id="51655"/>
    <lineage>
        <taxon>Eukaryota</taxon>
        <taxon>Metazoa</taxon>
        <taxon>Ecdysozoa</taxon>
        <taxon>Arthropoda</taxon>
        <taxon>Hexapoda</taxon>
        <taxon>Insecta</taxon>
        <taxon>Pterygota</taxon>
        <taxon>Neoptera</taxon>
        <taxon>Endopterygota</taxon>
        <taxon>Lepidoptera</taxon>
        <taxon>Glossata</taxon>
        <taxon>Ditrysia</taxon>
        <taxon>Yponomeutoidea</taxon>
        <taxon>Plutellidae</taxon>
        <taxon>Plutella</taxon>
    </lineage>
</organism>
<evidence type="ECO:0000313" key="9">
    <source>
        <dbReference type="EMBL" id="KAG7306477.1"/>
    </source>
</evidence>
<evidence type="ECO:0000256" key="2">
    <source>
        <dbReference type="ARBA" id="ARBA00022598"/>
    </source>
</evidence>
<dbReference type="InterPro" id="IPR000873">
    <property type="entry name" value="AMP-dep_synth/lig_dom"/>
</dbReference>
<evidence type="ECO:0000313" key="10">
    <source>
        <dbReference type="Proteomes" id="UP000823941"/>
    </source>
</evidence>
<comment type="catalytic activity">
    <reaction evidence="5">
        <text>octanoate + ATP + CoA = octanoyl-CoA + AMP + diphosphate</text>
        <dbReference type="Rhea" id="RHEA:33631"/>
        <dbReference type="ChEBI" id="CHEBI:25646"/>
        <dbReference type="ChEBI" id="CHEBI:30616"/>
        <dbReference type="ChEBI" id="CHEBI:33019"/>
        <dbReference type="ChEBI" id="CHEBI:57287"/>
        <dbReference type="ChEBI" id="CHEBI:57386"/>
        <dbReference type="ChEBI" id="CHEBI:456215"/>
    </reaction>
</comment>
<comment type="similarity">
    <text evidence="1">Belongs to the ATP-dependent AMP-binding enzyme family.</text>
</comment>
<evidence type="ECO:0000256" key="6">
    <source>
        <dbReference type="ARBA" id="ARBA00048277"/>
    </source>
</evidence>
<protein>
    <recommendedName>
        <fullName evidence="4">Medium-chain acyl-CoA ligase ACSF2, mitochondrial</fullName>
    </recommendedName>
</protein>
<dbReference type="InterPro" id="IPR045851">
    <property type="entry name" value="AMP-bd_C_sf"/>
</dbReference>
<sequence>MFVDLVAAARRRGTPHRVAVALTAGAPCSPQLFMDIQKHLNVESVKSIYGMTETTASVFQSLPGESMEQVTDTVGYLQDHVEVKHYSSASVTSQVVDDTGRLVPFGSPGELLVRGYNTMTCYWDEPAKTREALGEDGWLRTGDYFTISSDGYGRVVGRKKDIIVRGGENVAPKEIEDLLNEHPDILESQVIGVADARLGEELCAVVRLRDGASVTLDDVTKHVTGRLAKHKAPRILRTVAEFPKTASGKILKYKLREMVEQGVL</sequence>
<proteinExistence type="inferred from homology"/>
<feature type="domain" description="AMP-binding enzyme C-terminal" evidence="8">
    <location>
        <begin position="174"/>
        <end position="249"/>
    </location>
</feature>
<dbReference type="Pfam" id="PF00501">
    <property type="entry name" value="AMP-binding"/>
    <property type="match status" value="1"/>
</dbReference>
<gene>
    <name evidence="9" type="ORF">JYU34_009113</name>
</gene>
<name>A0ABQ7QN59_PLUXY</name>
<dbReference type="EMBL" id="JAHIBW010000012">
    <property type="protein sequence ID" value="KAG7306477.1"/>
    <property type="molecule type" value="Genomic_DNA"/>
</dbReference>
<dbReference type="Proteomes" id="UP000823941">
    <property type="component" value="Chromosome 12"/>
</dbReference>
<dbReference type="Gene3D" id="3.40.50.12780">
    <property type="entry name" value="N-terminal domain of ligase-like"/>
    <property type="match status" value="1"/>
</dbReference>
<evidence type="ECO:0000256" key="5">
    <source>
        <dbReference type="ARBA" id="ARBA00047319"/>
    </source>
</evidence>
<feature type="domain" description="AMP-dependent synthetase/ligase" evidence="7">
    <location>
        <begin position="12"/>
        <end position="123"/>
    </location>
</feature>
<dbReference type="InterPro" id="IPR025110">
    <property type="entry name" value="AMP-bd_C"/>
</dbReference>
<dbReference type="Gene3D" id="3.30.300.30">
    <property type="match status" value="1"/>
</dbReference>
<keyword evidence="2" id="KW-0436">Ligase</keyword>
<keyword evidence="10" id="KW-1185">Reference proteome</keyword>
<comment type="function">
    <text evidence="3">Acyl-CoA synthases catalyze the initial reaction in fatty acid metabolism, by forming a thioester with CoA. Has some preference toward medium-chain substrates. Plays a role in adipocyte differentiation.</text>
</comment>
<dbReference type="InterPro" id="IPR042099">
    <property type="entry name" value="ANL_N_sf"/>
</dbReference>
<reference evidence="9 10" key="1">
    <citation type="submission" date="2021-06" db="EMBL/GenBank/DDBJ databases">
        <title>A haploid diamondback moth (Plutella xylostella L.) genome assembly resolves 31 chromosomes and identifies a diamide resistance mutation.</title>
        <authorList>
            <person name="Ward C.M."/>
            <person name="Perry K.D."/>
            <person name="Baker G."/>
            <person name="Powis K."/>
            <person name="Heckel D.G."/>
            <person name="Baxter S.W."/>
        </authorList>
    </citation>
    <scope>NUCLEOTIDE SEQUENCE [LARGE SCALE GENOMIC DNA]</scope>
    <source>
        <strain evidence="9 10">LV</strain>
        <tissue evidence="9">Single pupa</tissue>
    </source>
</reference>
<comment type="caution">
    <text evidence="9">The sequence shown here is derived from an EMBL/GenBank/DDBJ whole genome shotgun (WGS) entry which is preliminary data.</text>
</comment>
<evidence type="ECO:0000256" key="4">
    <source>
        <dbReference type="ARBA" id="ARBA00039638"/>
    </source>
</evidence>
<dbReference type="SUPFAM" id="SSF56801">
    <property type="entry name" value="Acetyl-CoA synthetase-like"/>
    <property type="match status" value="1"/>
</dbReference>
<dbReference type="Pfam" id="PF13193">
    <property type="entry name" value="AMP-binding_C"/>
    <property type="match status" value="1"/>
</dbReference>
<accession>A0ABQ7QN59</accession>
<evidence type="ECO:0000259" key="7">
    <source>
        <dbReference type="Pfam" id="PF00501"/>
    </source>
</evidence>
<evidence type="ECO:0000256" key="3">
    <source>
        <dbReference type="ARBA" id="ARBA00037247"/>
    </source>
</evidence>
<evidence type="ECO:0000259" key="8">
    <source>
        <dbReference type="Pfam" id="PF13193"/>
    </source>
</evidence>
<comment type="catalytic activity">
    <reaction evidence="6">
        <text>a medium-chain fatty acid + ATP + CoA = a medium-chain fatty acyl-CoA + AMP + diphosphate</text>
        <dbReference type="Rhea" id="RHEA:48340"/>
        <dbReference type="ChEBI" id="CHEBI:30616"/>
        <dbReference type="ChEBI" id="CHEBI:33019"/>
        <dbReference type="ChEBI" id="CHEBI:57287"/>
        <dbReference type="ChEBI" id="CHEBI:59558"/>
        <dbReference type="ChEBI" id="CHEBI:90546"/>
        <dbReference type="ChEBI" id="CHEBI:456215"/>
        <dbReference type="EC" id="6.2.1.2"/>
    </reaction>
</comment>